<accession>A0A250J2R7</accession>
<name>A0A250J2R7_9BACT</name>
<evidence type="ECO:0000313" key="3">
    <source>
        <dbReference type="Proteomes" id="UP000217257"/>
    </source>
</evidence>
<keyword evidence="1" id="KW-0812">Transmembrane</keyword>
<evidence type="ECO:0000313" key="2">
    <source>
        <dbReference type="EMBL" id="ATB37820.1"/>
    </source>
</evidence>
<dbReference type="EMBL" id="CP022098">
    <property type="protein sequence ID" value="ATB37820.1"/>
    <property type="molecule type" value="Genomic_DNA"/>
</dbReference>
<protein>
    <recommendedName>
        <fullName evidence="4">Phage holin family protein</fullName>
    </recommendedName>
</protein>
<organism evidence="2 3">
    <name type="scientific">Cystobacter fuscus</name>
    <dbReference type="NCBI Taxonomy" id="43"/>
    <lineage>
        <taxon>Bacteria</taxon>
        <taxon>Pseudomonadati</taxon>
        <taxon>Myxococcota</taxon>
        <taxon>Myxococcia</taxon>
        <taxon>Myxococcales</taxon>
        <taxon>Cystobacterineae</taxon>
        <taxon>Archangiaceae</taxon>
        <taxon>Cystobacter</taxon>
    </lineage>
</organism>
<reference evidence="2 3" key="1">
    <citation type="submission" date="2017-06" db="EMBL/GenBank/DDBJ databases">
        <title>Sequencing and comparative analysis of myxobacterial genomes.</title>
        <authorList>
            <person name="Rupp O."/>
            <person name="Goesmann A."/>
            <person name="Sogaard-Andersen L."/>
        </authorList>
    </citation>
    <scope>NUCLEOTIDE SEQUENCE [LARGE SCALE GENOMIC DNA]</scope>
    <source>
        <strain evidence="2 3">DSM 52655</strain>
    </source>
</reference>
<sequence>MAVSSEQTERGLGPLVARLTDGLTRLVSQHLTLARAELVEDARLVGSDLARLAAFVPFVLVGYGFLCAALAVALANWLGFAGSLALVGGLNLVGGIVGVSRSAARLKAHRVMDETKNELNRSVTALAQSEGPHGR</sequence>
<dbReference type="KEGG" id="cfus:CYFUS_003245"/>
<feature type="transmembrane region" description="Helical" evidence="1">
    <location>
        <begin position="52"/>
        <end position="74"/>
    </location>
</feature>
<gene>
    <name evidence="2" type="ORF">CYFUS_003245</name>
</gene>
<proteinExistence type="predicted"/>
<dbReference type="AlphaFoldDB" id="A0A250J2R7"/>
<feature type="transmembrane region" description="Helical" evidence="1">
    <location>
        <begin position="80"/>
        <end position="100"/>
    </location>
</feature>
<dbReference type="Pfam" id="PF07332">
    <property type="entry name" value="Phage_holin_3_6"/>
    <property type="match status" value="1"/>
</dbReference>
<dbReference type="Proteomes" id="UP000217257">
    <property type="component" value="Chromosome"/>
</dbReference>
<dbReference type="InterPro" id="IPR009937">
    <property type="entry name" value="Phage_holin_3_6"/>
</dbReference>
<keyword evidence="1" id="KW-1133">Transmembrane helix</keyword>
<keyword evidence="1" id="KW-0472">Membrane</keyword>
<dbReference type="RefSeq" id="WP_232537605.1">
    <property type="nucleotide sequence ID" value="NZ_CP022098.1"/>
</dbReference>
<evidence type="ECO:0008006" key="4">
    <source>
        <dbReference type="Google" id="ProtNLM"/>
    </source>
</evidence>
<evidence type="ECO:0000256" key="1">
    <source>
        <dbReference type="SAM" id="Phobius"/>
    </source>
</evidence>